<dbReference type="EMBL" id="PKSL01000009">
    <property type="protein sequence ID" value="POW16041.1"/>
    <property type="molecule type" value="Genomic_DNA"/>
</dbReference>
<sequence length="147" mass="16214">TYDGVTTVLSVRRNKQNLQIFAAELIDLGLMTIGGIGSIAKAIGSIAKASLWFPTAGNSPLWDLMVVHGPPRNQIEQMHTDMFLPHQEDAASSVRMRYLISANKLDIPLNTKFTSHLRILLRENLDSLGANTGIMIVNTEICNDVIR</sequence>
<proteinExistence type="predicted"/>
<reference evidence="1" key="1">
    <citation type="submission" date="2017-12" db="EMBL/GenBank/DDBJ databases">
        <title>Gene loss provides genomic basis for host adaptation in cereal stripe rust fungi.</title>
        <authorList>
            <person name="Xia C."/>
        </authorList>
    </citation>
    <scope>NUCLEOTIDE SEQUENCE [LARGE SCALE GENOMIC DNA]</scope>
    <source>
        <strain evidence="1">93-210</strain>
    </source>
</reference>
<protein>
    <submittedName>
        <fullName evidence="1">Uncharacterized protein</fullName>
    </submittedName>
</protein>
<accession>A0A2S4W2P2</accession>
<evidence type="ECO:0000313" key="1">
    <source>
        <dbReference type="EMBL" id="POW16041.1"/>
    </source>
</evidence>
<organism evidence="1 2">
    <name type="scientific">Puccinia striiformis</name>
    <dbReference type="NCBI Taxonomy" id="27350"/>
    <lineage>
        <taxon>Eukaryota</taxon>
        <taxon>Fungi</taxon>
        <taxon>Dikarya</taxon>
        <taxon>Basidiomycota</taxon>
        <taxon>Pucciniomycotina</taxon>
        <taxon>Pucciniomycetes</taxon>
        <taxon>Pucciniales</taxon>
        <taxon>Pucciniaceae</taxon>
        <taxon>Puccinia</taxon>
    </lineage>
</organism>
<name>A0A2S4W2P2_9BASI</name>
<dbReference type="VEuPathDB" id="FungiDB:PSTT_01558"/>
<dbReference type="AlphaFoldDB" id="A0A2S4W2P2"/>
<gene>
    <name evidence="1" type="ORF">PSTT_01558</name>
</gene>
<dbReference type="VEuPathDB" id="FungiDB:PSHT_10370"/>
<comment type="caution">
    <text evidence="1">The sequence shown here is derived from an EMBL/GenBank/DDBJ whole genome shotgun (WGS) entry which is preliminary data.</text>
</comment>
<dbReference type="Proteomes" id="UP000239156">
    <property type="component" value="Unassembled WGS sequence"/>
</dbReference>
<keyword evidence="2" id="KW-1185">Reference proteome</keyword>
<feature type="non-terminal residue" evidence="1">
    <location>
        <position position="1"/>
    </location>
</feature>
<evidence type="ECO:0000313" key="2">
    <source>
        <dbReference type="Proteomes" id="UP000239156"/>
    </source>
</evidence>